<evidence type="ECO:0000313" key="3">
    <source>
        <dbReference type="Proteomes" id="UP000535491"/>
    </source>
</evidence>
<dbReference type="RefSeq" id="WP_181750033.1">
    <property type="nucleotide sequence ID" value="NZ_JACEIQ010000001.1"/>
</dbReference>
<feature type="region of interest" description="Disordered" evidence="1">
    <location>
        <begin position="1"/>
        <end position="25"/>
    </location>
</feature>
<dbReference type="EMBL" id="JACEIQ010000001">
    <property type="protein sequence ID" value="MBA4492799.1"/>
    <property type="molecule type" value="Genomic_DNA"/>
</dbReference>
<dbReference type="AlphaFoldDB" id="A0A7W2A753"/>
<proteinExistence type="predicted"/>
<name>A0A7W2A753_9BACL</name>
<sequence length="51" mass="5826">MTYPHQQEEVANGNTAKRDRVAGENPGVPLMRITLAFRMNNKEWVNHGFAK</sequence>
<keyword evidence="3" id="KW-1185">Reference proteome</keyword>
<comment type="caution">
    <text evidence="2">The sequence shown here is derived from an EMBL/GenBank/DDBJ whole genome shotgun (WGS) entry which is preliminary data.</text>
</comment>
<gene>
    <name evidence="2" type="ORF">H1191_00540</name>
</gene>
<protein>
    <submittedName>
        <fullName evidence="2">Uncharacterized protein</fullName>
    </submittedName>
</protein>
<evidence type="ECO:0000313" key="2">
    <source>
        <dbReference type="EMBL" id="MBA4492799.1"/>
    </source>
</evidence>
<accession>A0A7W2A753</accession>
<reference evidence="2 3" key="1">
    <citation type="submission" date="2020-07" db="EMBL/GenBank/DDBJ databases">
        <authorList>
            <person name="Feng H."/>
        </authorList>
    </citation>
    <scope>NUCLEOTIDE SEQUENCE [LARGE SCALE GENOMIC DNA]</scope>
    <source>
        <strain evidence="3">s-10</strain>
    </source>
</reference>
<dbReference type="Proteomes" id="UP000535491">
    <property type="component" value="Unassembled WGS sequence"/>
</dbReference>
<organism evidence="2 3">
    <name type="scientific">Paenactinomyces guangxiensis</name>
    <dbReference type="NCBI Taxonomy" id="1490290"/>
    <lineage>
        <taxon>Bacteria</taxon>
        <taxon>Bacillati</taxon>
        <taxon>Bacillota</taxon>
        <taxon>Bacilli</taxon>
        <taxon>Bacillales</taxon>
        <taxon>Thermoactinomycetaceae</taxon>
        <taxon>Paenactinomyces</taxon>
    </lineage>
</organism>
<evidence type="ECO:0000256" key="1">
    <source>
        <dbReference type="SAM" id="MobiDB-lite"/>
    </source>
</evidence>